<evidence type="ECO:0000256" key="1">
    <source>
        <dbReference type="SAM" id="MobiDB-lite"/>
    </source>
</evidence>
<sequence length="589" mass="65342">MKRKAATKGAKATKRQAKDANATDVLTIVASTDTYPMLDEDAILAKLVHPMTTDDFMTTHFRQKALAVHALPARFDQLVASGLCNLDVKALLEVTSSDEYQAWVQTTDKKIEPVKVGTVEQALVLHRAGHSLYMRSSEALSALLIPALAKELGMGFTTTSLFGELNGEIEIFCGKAGHTTDWHFDSMENFTLQLAGSQTWKLQKGTVPHPVRGCTSHYKTQDAVEQELKLHRMTDPTFAPLDDADDYVSVTLRPGSMLYVPGGMWHRVECADDEDSISMSLSMFSTPYADVVADAVRQLLLQTSAGRAGVNYASIEDAHAQLATVLETLRTQLQSIKPADICPPRLLVHDHDHDHDHDHADEDESDDEDDDSASTVLDACDAQLVEDPSVTIAASARFRLNPLANLLAYRDVPSIHARMDHDVDRLYVLNVGYGHGSYASSLRVEFVVSESQVDALRTLRSKATGAQFTLRDIARPPTRDVEVLVHFLAHVGFLTRLDEVEVQPLHCMANAKEKGFKQGRCRVCKARGSAQAGGREHQTYSYCPKCTEDNQGKTFYLCKDVHFSDEPIAGRQYSCHDLWHYVWKFQVPT</sequence>
<dbReference type="Gene3D" id="2.60.120.650">
    <property type="entry name" value="Cupin"/>
    <property type="match status" value="1"/>
</dbReference>
<organism evidence="3 4">
    <name type="scientific">Saprolegnia parasitica (strain CBS 223.65)</name>
    <dbReference type="NCBI Taxonomy" id="695850"/>
    <lineage>
        <taxon>Eukaryota</taxon>
        <taxon>Sar</taxon>
        <taxon>Stramenopiles</taxon>
        <taxon>Oomycota</taxon>
        <taxon>Saprolegniomycetes</taxon>
        <taxon>Saprolegniales</taxon>
        <taxon>Saprolegniaceae</taxon>
        <taxon>Saprolegnia</taxon>
    </lineage>
</organism>
<feature type="region of interest" description="Disordered" evidence="1">
    <location>
        <begin position="347"/>
        <end position="373"/>
    </location>
</feature>
<dbReference type="OrthoDB" id="47172at2759"/>
<dbReference type="Proteomes" id="UP000030745">
    <property type="component" value="Unassembled WGS sequence"/>
</dbReference>
<accession>A0A067BM28</accession>
<dbReference type="EMBL" id="KK583569">
    <property type="protein sequence ID" value="KDO17785.1"/>
    <property type="molecule type" value="Genomic_DNA"/>
</dbReference>
<dbReference type="VEuPathDB" id="FungiDB:SPRG_16819"/>
<keyword evidence="4" id="KW-1185">Reference proteome</keyword>
<dbReference type="STRING" id="695850.A0A067BM28"/>
<dbReference type="PANTHER" id="PTHR12461">
    <property type="entry name" value="HYPOXIA-INDUCIBLE FACTOR 1 ALPHA INHIBITOR-RELATED"/>
    <property type="match status" value="1"/>
</dbReference>
<dbReference type="SUPFAM" id="SSF51197">
    <property type="entry name" value="Clavaminate synthase-like"/>
    <property type="match status" value="1"/>
</dbReference>
<reference evidence="3 4" key="1">
    <citation type="journal article" date="2013" name="PLoS Genet.">
        <title>Distinctive expansion of potential virulence genes in the genome of the oomycete fish pathogen Saprolegnia parasitica.</title>
        <authorList>
            <person name="Jiang R.H."/>
            <person name="de Bruijn I."/>
            <person name="Haas B.J."/>
            <person name="Belmonte R."/>
            <person name="Lobach L."/>
            <person name="Christie J."/>
            <person name="van den Ackerveken G."/>
            <person name="Bottin A."/>
            <person name="Bulone V."/>
            <person name="Diaz-Moreno S.M."/>
            <person name="Dumas B."/>
            <person name="Fan L."/>
            <person name="Gaulin E."/>
            <person name="Govers F."/>
            <person name="Grenville-Briggs L.J."/>
            <person name="Horner N.R."/>
            <person name="Levin J.Z."/>
            <person name="Mammella M."/>
            <person name="Meijer H.J."/>
            <person name="Morris P."/>
            <person name="Nusbaum C."/>
            <person name="Oome S."/>
            <person name="Phillips A.J."/>
            <person name="van Rooyen D."/>
            <person name="Rzeszutek E."/>
            <person name="Saraiva M."/>
            <person name="Secombes C.J."/>
            <person name="Seidl M.F."/>
            <person name="Snel B."/>
            <person name="Stassen J.H."/>
            <person name="Sykes S."/>
            <person name="Tripathy S."/>
            <person name="van den Berg H."/>
            <person name="Vega-Arreguin J.C."/>
            <person name="Wawra S."/>
            <person name="Young S.K."/>
            <person name="Zeng Q."/>
            <person name="Dieguez-Uribeondo J."/>
            <person name="Russ C."/>
            <person name="Tyler B.M."/>
            <person name="van West P."/>
        </authorList>
    </citation>
    <scope>NUCLEOTIDE SEQUENCE [LARGE SCALE GENOMIC DNA]</scope>
    <source>
        <strain evidence="3 4">CBS 223.65</strain>
    </source>
</reference>
<dbReference type="PROSITE" id="PS51184">
    <property type="entry name" value="JMJC"/>
    <property type="match status" value="1"/>
</dbReference>
<dbReference type="PANTHER" id="PTHR12461:SF105">
    <property type="entry name" value="HYPOXIA-INDUCIBLE FACTOR 1-ALPHA INHIBITOR"/>
    <property type="match status" value="1"/>
</dbReference>
<protein>
    <recommendedName>
        <fullName evidence="2">JmjC domain-containing protein</fullName>
    </recommendedName>
</protein>
<feature type="domain" description="JmjC" evidence="2">
    <location>
        <begin position="134"/>
        <end position="300"/>
    </location>
</feature>
<dbReference type="CDD" id="cd02208">
    <property type="entry name" value="cupin_RmlC-like"/>
    <property type="match status" value="1"/>
</dbReference>
<evidence type="ECO:0000313" key="3">
    <source>
        <dbReference type="EMBL" id="KDO17785.1"/>
    </source>
</evidence>
<feature type="compositionally biased region" description="Basic and acidic residues" evidence="1">
    <location>
        <begin position="347"/>
        <end position="360"/>
    </location>
</feature>
<gene>
    <name evidence="3" type="ORF">SPRG_16819</name>
</gene>
<dbReference type="Pfam" id="PF08007">
    <property type="entry name" value="JmjC_2"/>
    <property type="match status" value="1"/>
</dbReference>
<proteinExistence type="predicted"/>
<dbReference type="RefSeq" id="XP_012211511.1">
    <property type="nucleotide sequence ID" value="XM_012356121.1"/>
</dbReference>
<dbReference type="OMA" id="FCGKAGH"/>
<dbReference type="AlphaFoldDB" id="A0A067BM28"/>
<dbReference type="InterPro" id="IPR003347">
    <property type="entry name" value="JmjC_dom"/>
</dbReference>
<evidence type="ECO:0000313" key="4">
    <source>
        <dbReference type="Proteomes" id="UP000030745"/>
    </source>
</evidence>
<evidence type="ECO:0000259" key="2">
    <source>
        <dbReference type="PROSITE" id="PS51184"/>
    </source>
</evidence>
<feature type="compositionally biased region" description="Acidic residues" evidence="1">
    <location>
        <begin position="361"/>
        <end position="372"/>
    </location>
</feature>
<dbReference type="KEGG" id="spar:SPRG_16819"/>
<name>A0A067BM28_SAPPC</name>
<dbReference type="GeneID" id="24138410"/>